<keyword evidence="3" id="KW-1185">Reference proteome</keyword>
<dbReference type="EMBL" id="CABPSQ010000001">
    <property type="protein sequence ID" value="VVE62118.1"/>
    <property type="molecule type" value="Genomic_DNA"/>
</dbReference>
<reference evidence="2 3" key="1">
    <citation type="submission" date="2019-08" db="EMBL/GenBank/DDBJ databases">
        <authorList>
            <person name="Peeters C."/>
        </authorList>
    </citation>
    <scope>NUCLEOTIDE SEQUENCE [LARGE SCALE GENOMIC DNA]</scope>
    <source>
        <strain evidence="2 3">LMG 31118</strain>
    </source>
</reference>
<dbReference type="AlphaFoldDB" id="A0A5E4ZMK6"/>
<accession>A0A5E4ZMK6</accession>
<sequence length="388" mass="41143">MLDDRKPCVSTRVRRWEWQPMLAMRTRAARVVVAMLLGGVINLPVAAQSAPSTTESGFGTQAATQAEVVDDYAATQYPIVLVHGLTGSDRLGNVIDYWYGITSDLERHGAAVYVANVRAFQSDDGPDGRGEQLLAYVKRVLAVTGATKVNLIGHSQGGLTARYVAAVAPQLVASVTTVGTPHRGAEYADFVQGALTLDPTGASLAMVGEMANLFGFLSNTAHDPRQDAVRALATLTTAQAARFNERYPTAGLSPPGTCLPGAPSEDVDGFMHLLYSWTGSAIQENGSLGDWILAKDTSVKPIVDPALYLDPTTLAMQQTGVVTLNRGGGANDGLVSVCSAMFGQVISTAYHWNHVDEINQMVGVLGAYAEDPVAAFRAHANRLKRSGL</sequence>
<dbReference type="GO" id="GO:0016787">
    <property type="term" value="F:hydrolase activity"/>
    <property type="evidence" value="ECO:0007669"/>
    <property type="project" value="UniProtKB-KW"/>
</dbReference>
<gene>
    <name evidence="2" type="ORF">PCA31118_00904</name>
</gene>
<organism evidence="2 3">
    <name type="scientific">Pandoraea captiosa</name>
    <dbReference type="NCBI Taxonomy" id="2508302"/>
    <lineage>
        <taxon>Bacteria</taxon>
        <taxon>Pseudomonadati</taxon>
        <taxon>Pseudomonadota</taxon>
        <taxon>Betaproteobacteria</taxon>
        <taxon>Burkholderiales</taxon>
        <taxon>Burkholderiaceae</taxon>
        <taxon>Pandoraea</taxon>
    </lineage>
</organism>
<evidence type="ECO:0000313" key="3">
    <source>
        <dbReference type="Proteomes" id="UP000414136"/>
    </source>
</evidence>
<feature type="domain" description="AB hydrolase-1" evidence="1">
    <location>
        <begin position="77"/>
        <end position="357"/>
    </location>
</feature>
<name>A0A5E4ZMK6_9BURK</name>
<dbReference type="InterPro" id="IPR000073">
    <property type="entry name" value="AB_hydrolase_1"/>
</dbReference>
<dbReference type="Proteomes" id="UP000414136">
    <property type="component" value="Unassembled WGS sequence"/>
</dbReference>
<dbReference type="InterPro" id="IPR029058">
    <property type="entry name" value="AB_hydrolase_fold"/>
</dbReference>
<evidence type="ECO:0000259" key="1">
    <source>
        <dbReference type="Pfam" id="PF00561"/>
    </source>
</evidence>
<evidence type="ECO:0000313" key="2">
    <source>
        <dbReference type="EMBL" id="VVE62118.1"/>
    </source>
</evidence>
<proteinExistence type="predicted"/>
<protein>
    <submittedName>
        <fullName evidence="2">Alpha/beta hydrolase</fullName>
    </submittedName>
</protein>
<dbReference type="Pfam" id="PF00561">
    <property type="entry name" value="Abhydrolase_1"/>
    <property type="match status" value="1"/>
</dbReference>
<dbReference type="SUPFAM" id="SSF53474">
    <property type="entry name" value="alpha/beta-Hydrolases"/>
    <property type="match status" value="1"/>
</dbReference>
<keyword evidence="2" id="KW-0378">Hydrolase</keyword>
<dbReference type="Gene3D" id="3.40.50.1820">
    <property type="entry name" value="alpha/beta hydrolase"/>
    <property type="match status" value="1"/>
</dbReference>